<dbReference type="InParanoid" id="A0A2I3RZD8"/>
<dbReference type="GeneTree" id="ENSGT00940000164995"/>
<dbReference type="GO" id="GO:0005525">
    <property type="term" value="F:GTP binding"/>
    <property type="evidence" value="ECO:0007669"/>
    <property type="project" value="UniProtKB-KW"/>
</dbReference>
<keyword evidence="4" id="KW-0143">Chaperone</keyword>
<dbReference type="OMA" id="FADKAHQ"/>
<organism evidence="6 7">
    <name type="scientific">Pan troglodytes</name>
    <name type="common">Chimpanzee</name>
    <dbReference type="NCBI Taxonomy" id="9598"/>
    <lineage>
        <taxon>Eukaryota</taxon>
        <taxon>Metazoa</taxon>
        <taxon>Chordata</taxon>
        <taxon>Craniata</taxon>
        <taxon>Vertebrata</taxon>
        <taxon>Euteleostomi</taxon>
        <taxon>Mammalia</taxon>
        <taxon>Eutheria</taxon>
        <taxon>Euarchontoglires</taxon>
        <taxon>Primates</taxon>
        <taxon>Haplorrhini</taxon>
        <taxon>Catarrhini</taxon>
        <taxon>Hominidae</taxon>
        <taxon>Pan</taxon>
    </lineage>
</organism>
<evidence type="ECO:0000256" key="2">
    <source>
        <dbReference type="ARBA" id="ARBA00022833"/>
    </source>
</evidence>
<evidence type="ECO:0000256" key="3">
    <source>
        <dbReference type="ARBA" id="ARBA00023134"/>
    </source>
</evidence>
<keyword evidence="2" id="KW-0862">Zinc</keyword>
<dbReference type="AlphaFoldDB" id="A0A2I3RZD8"/>
<feature type="domain" description="CobW C-terminal" evidence="5">
    <location>
        <begin position="10"/>
        <end position="65"/>
    </location>
</feature>
<keyword evidence="1" id="KW-0547">Nucleotide-binding</keyword>
<dbReference type="InterPro" id="IPR011629">
    <property type="entry name" value="CobW-like_C"/>
</dbReference>
<evidence type="ECO:0000313" key="7">
    <source>
        <dbReference type="Proteomes" id="UP000002277"/>
    </source>
</evidence>
<sequence length="87" mass="10216">MFSQFSFEQGLVSIKDKSQQVIVQGVHELYDLEETPVSWKDDTERTNRLVLLGRNLDRDILKQPFIATVTETEKQWTTHFKEDQVCT</sequence>
<dbReference type="Ensembl" id="ENSPTRT00000102243.1">
    <property type="protein sequence ID" value="ENSPTRP00000070099.1"/>
    <property type="gene ID" value="ENSPTRG00000052678.1"/>
</dbReference>
<evidence type="ECO:0000256" key="1">
    <source>
        <dbReference type="ARBA" id="ARBA00022741"/>
    </source>
</evidence>
<accession>A0A2I3RZD8</accession>
<keyword evidence="7" id="KW-1185">Reference proteome</keyword>
<dbReference type="Pfam" id="PF07683">
    <property type="entry name" value="CobW_C"/>
    <property type="match status" value="1"/>
</dbReference>
<reference evidence="6" key="2">
    <citation type="submission" date="2025-09" db="UniProtKB">
        <authorList>
            <consortium name="Ensembl"/>
        </authorList>
    </citation>
    <scope>IDENTIFICATION</scope>
</reference>
<dbReference type="InterPro" id="IPR051316">
    <property type="entry name" value="Zinc-reg_GTPase_activator"/>
</dbReference>
<dbReference type="Bgee" id="ENSPTRG00000052678">
    <property type="expression patterns" value="Expressed in pituitary gland and 21 other cell types or tissues"/>
</dbReference>
<dbReference type="Proteomes" id="UP000002277">
    <property type="component" value="Unplaced"/>
</dbReference>
<gene>
    <name evidence="6" type="primary">LOC743024</name>
</gene>
<keyword evidence="3" id="KW-0342">GTP-binding</keyword>
<evidence type="ECO:0000313" key="6">
    <source>
        <dbReference type="Ensembl" id="ENSPTRP00000070099.1"/>
    </source>
</evidence>
<evidence type="ECO:0000256" key="4">
    <source>
        <dbReference type="ARBA" id="ARBA00023186"/>
    </source>
</evidence>
<evidence type="ECO:0000259" key="5">
    <source>
        <dbReference type="Pfam" id="PF07683"/>
    </source>
</evidence>
<dbReference type="PANTHER" id="PTHR13748:SF31">
    <property type="entry name" value="ZINC-REGULATED GTPASE METALLOPROTEIN ACTIVATOR 1A-RELATED"/>
    <property type="match status" value="1"/>
</dbReference>
<dbReference type="SUPFAM" id="SSF90002">
    <property type="entry name" value="Hypothetical protein YjiA, C-terminal domain"/>
    <property type="match status" value="1"/>
</dbReference>
<dbReference type="PANTHER" id="PTHR13748">
    <property type="entry name" value="COBW-RELATED"/>
    <property type="match status" value="1"/>
</dbReference>
<protein>
    <recommendedName>
        <fullName evidence="5">CobW C-terminal domain-containing protein</fullName>
    </recommendedName>
</protein>
<proteinExistence type="predicted"/>
<dbReference type="Gene3D" id="3.30.1220.10">
    <property type="entry name" value="CobW-like, C-terminal domain"/>
    <property type="match status" value="1"/>
</dbReference>
<reference evidence="6" key="1">
    <citation type="submission" date="2025-08" db="UniProtKB">
        <authorList>
            <consortium name="Ensembl"/>
        </authorList>
    </citation>
    <scope>IDENTIFICATION</scope>
</reference>
<name>A0A2I3RZD8_PANTR</name>
<dbReference type="InterPro" id="IPR036627">
    <property type="entry name" value="CobW-likC_sf"/>
</dbReference>